<organism evidence="1 2">
    <name type="scientific">Dreissena polymorpha</name>
    <name type="common">Zebra mussel</name>
    <name type="synonym">Mytilus polymorpha</name>
    <dbReference type="NCBI Taxonomy" id="45954"/>
    <lineage>
        <taxon>Eukaryota</taxon>
        <taxon>Metazoa</taxon>
        <taxon>Spiralia</taxon>
        <taxon>Lophotrochozoa</taxon>
        <taxon>Mollusca</taxon>
        <taxon>Bivalvia</taxon>
        <taxon>Autobranchia</taxon>
        <taxon>Heteroconchia</taxon>
        <taxon>Euheterodonta</taxon>
        <taxon>Imparidentia</taxon>
        <taxon>Neoheterodontei</taxon>
        <taxon>Myida</taxon>
        <taxon>Dreissenoidea</taxon>
        <taxon>Dreissenidae</taxon>
        <taxon>Dreissena</taxon>
    </lineage>
</organism>
<comment type="caution">
    <text evidence="1">The sequence shown here is derived from an EMBL/GenBank/DDBJ whole genome shotgun (WGS) entry which is preliminary data.</text>
</comment>
<protein>
    <submittedName>
        <fullName evidence="1">Uncharacterized protein</fullName>
    </submittedName>
</protein>
<dbReference type="EMBL" id="JAIWYP010000008">
    <property type="protein sequence ID" value="KAH3788853.1"/>
    <property type="molecule type" value="Genomic_DNA"/>
</dbReference>
<dbReference type="Proteomes" id="UP000828390">
    <property type="component" value="Unassembled WGS sequence"/>
</dbReference>
<reference evidence="1" key="2">
    <citation type="submission" date="2020-11" db="EMBL/GenBank/DDBJ databases">
        <authorList>
            <person name="McCartney M.A."/>
            <person name="Auch B."/>
            <person name="Kono T."/>
            <person name="Mallez S."/>
            <person name="Becker A."/>
            <person name="Gohl D.M."/>
            <person name="Silverstein K.A.T."/>
            <person name="Koren S."/>
            <person name="Bechman K.B."/>
            <person name="Herman A."/>
            <person name="Abrahante J.E."/>
            <person name="Garbe J."/>
        </authorList>
    </citation>
    <scope>NUCLEOTIDE SEQUENCE</scope>
    <source>
        <strain evidence="1">Duluth1</strain>
        <tissue evidence="1">Whole animal</tissue>
    </source>
</reference>
<dbReference type="AlphaFoldDB" id="A0A9D4IYE3"/>
<gene>
    <name evidence="1" type="ORF">DPMN_167015</name>
</gene>
<sequence>MSVWLRCSWPGSGREGRLSAARDKRPIEPCRHAASRVYARTETATYVVWRRTDRPLVGQYDASEPGFVVPESPVAVLLGH</sequence>
<proteinExistence type="predicted"/>
<evidence type="ECO:0000313" key="2">
    <source>
        <dbReference type="Proteomes" id="UP000828390"/>
    </source>
</evidence>
<evidence type="ECO:0000313" key="1">
    <source>
        <dbReference type="EMBL" id="KAH3788853.1"/>
    </source>
</evidence>
<name>A0A9D4IYE3_DREPO</name>
<keyword evidence="2" id="KW-1185">Reference proteome</keyword>
<reference evidence="1" key="1">
    <citation type="journal article" date="2019" name="bioRxiv">
        <title>The Genome of the Zebra Mussel, Dreissena polymorpha: A Resource for Invasive Species Research.</title>
        <authorList>
            <person name="McCartney M.A."/>
            <person name="Auch B."/>
            <person name="Kono T."/>
            <person name="Mallez S."/>
            <person name="Zhang Y."/>
            <person name="Obille A."/>
            <person name="Becker A."/>
            <person name="Abrahante J.E."/>
            <person name="Garbe J."/>
            <person name="Badalamenti J.P."/>
            <person name="Herman A."/>
            <person name="Mangelson H."/>
            <person name="Liachko I."/>
            <person name="Sullivan S."/>
            <person name="Sone E.D."/>
            <person name="Koren S."/>
            <person name="Silverstein K.A.T."/>
            <person name="Beckman K.B."/>
            <person name="Gohl D.M."/>
        </authorList>
    </citation>
    <scope>NUCLEOTIDE SEQUENCE</scope>
    <source>
        <strain evidence="1">Duluth1</strain>
        <tissue evidence="1">Whole animal</tissue>
    </source>
</reference>
<accession>A0A9D4IYE3</accession>